<proteinExistence type="predicted"/>
<evidence type="ECO:0000313" key="3">
    <source>
        <dbReference type="EMBL" id="GIY05551.1"/>
    </source>
</evidence>
<comment type="caution">
    <text evidence="3">The sequence shown here is derived from an EMBL/GenBank/DDBJ whole genome shotgun (WGS) entry which is preliminary data.</text>
</comment>
<name>A0AAV4Q951_CAEEX</name>
<keyword evidence="2" id="KW-0472">Membrane</keyword>
<dbReference type="Proteomes" id="UP001054945">
    <property type="component" value="Unassembled WGS sequence"/>
</dbReference>
<sequence>MRQSQNPPSLKPKEHHKRKSFPISLGIPLSVIGFSAAGMQESGVPKGNYPGRLPARCRVAAFSRRPGIGTLWLQRCPIHR</sequence>
<feature type="region of interest" description="Disordered" evidence="1">
    <location>
        <begin position="1"/>
        <end position="20"/>
    </location>
</feature>
<reference evidence="3 4" key="1">
    <citation type="submission" date="2021-06" db="EMBL/GenBank/DDBJ databases">
        <title>Caerostris extrusa draft genome.</title>
        <authorList>
            <person name="Kono N."/>
            <person name="Arakawa K."/>
        </authorList>
    </citation>
    <scope>NUCLEOTIDE SEQUENCE [LARGE SCALE GENOMIC DNA]</scope>
</reference>
<organism evidence="3 4">
    <name type="scientific">Caerostris extrusa</name>
    <name type="common">Bark spider</name>
    <name type="synonym">Caerostris bankana</name>
    <dbReference type="NCBI Taxonomy" id="172846"/>
    <lineage>
        <taxon>Eukaryota</taxon>
        <taxon>Metazoa</taxon>
        <taxon>Ecdysozoa</taxon>
        <taxon>Arthropoda</taxon>
        <taxon>Chelicerata</taxon>
        <taxon>Arachnida</taxon>
        <taxon>Araneae</taxon>
        <taxon>Araneomorphae</taxon>
        <taxon>Entelegynae</taxon>
        <taxon>Araneoidea</taxon>
        <taxon>Araneidae</taxon>
        <taxon>Caerostris</taxon>
    </lineage>
</organism>
<accession>A0AAV4Q951</accession>
<feature type="transmembrane region" description="Helical" evidence="2">
    <location>
        <begin position="21"/>
        <end position="39"/>
    </location>
</feature>
<dbReference type="EMBL" id="BPLR01005855">
    <property type="protein sequence ID" value="GIY05551.1"/>
    <property type="molecule type" value="Genomic_DNA"/>
</dbReference>
<keyword evidence="2" id="KW-1133">Transmembrane helix</keyword>
<dbReference type="AlphaFoldDB" id="A0AAV4Q951"/>
<protein>
    <submittedName>
        <fullName evidence="3">Uncharacterized protein</fullName>
    </submittedName>
</protein>
<keyword evidence="2" id="KW-0812">Transmembrane</keyword>
<keyword evidence="4" id="KW-1185">Reference proteome</keyword>
<evidence type="ECO:0000256" key="2">
    <source>
        <dbReference type="SAM" id="Phobius"/>
    </source>
</evidence>
<evidence type="ECO:0000256" key="1">
    <source>
        <dbReference type="SAM" id="MobiDB-lite"/>
    </source>
</evidence>
<evidence type="ECO:0000313" key="4">
    <source>
        <dbReference type="Proteomes" id="UP001054945"/>
    </source>
</evidence>
<gene>
    <name evidence="3" type="ORF">CEXT_630901</name>
</gene>